<feature type="transmembrane region" description="Helical" evidence="14">
    <location>
        <begin position="1304"/>
        <end position="1328"/>
    </location>
</feature>
<dbReference type="InterPro" id="IPR016187">
    <property type="entry name" value="CTDL_fold"/>
</dbReference>
<feature type="compositionally biased region" description="Basic and acidic residues" evidence="13">
    <location>
        <begin position="269"/>
        <end position="282"/>
    </location>
</feature>
<dbReference type="GO" id="GO:0050982">
    <property type="term" value="P:detection of mechanical stimulus"/>
    <property type="evidence" value="ECO:0007669"/>
    <property type="project" value="TreeGrafter"/>
</dbReference>
<dbReference type="Pfam" id="PF02140">
    <property type="entry name" value="SUEL_Lectin"/>
    <property type="match status" value="1"/>
</dbReference>
<name>A0A9W7X545_TRIRA</name>
<keyword evidence="8 14" id="KW-0472">Membrane</keyword>
<evidence type="ECO:0000256" key="4">
    <source>
        <dbReference type="ARBA" id="ARBA00022729"/>
    </source>
</evidence>
<dbReference type="Pfam" id="PF20519">
    <property type="entry name" value="Polycystin_dom"/>
    <property type="match status" value="1"/>
</dbReference>
<feature type="disulfide bond" evidence="11">
    <location>
        <begin position="1529"/>
        <end position="1542"/>
    </location>
</feature>
<dbReference type="GO" id="GO:0016020">
    <property type="term" value="C:membrane"/>
    <property type="evidence" value="ECO:0007669"/>
    <property type="project" value="UniProtKB-SubCell"/>
</dbReference>
<dbReference type="InterPro" id="IPR001024">
    <property type="entry name" value="PLAT/LH2_dom"/>
</dbReference>
<evidence type="ECO:0000256" key="2">
    <source>
        <dbReference type="ARBA" id="ARBA00007200"/>
    </source>
</evidence>
<evidence type="ECO:0000313" key="20">
    <source>
        <dbReference type="EMBL" id="KAI7814178.1"/>
    </source>
</evidence>
<evidence type="ECO:0000256" key="5">
    <source>
        <dbReference type="ARBA" id="ARBA00022734"/>
    </source>
</evidence>
<dbReference type="FunFam" id="1.10.287.70:FF:000086">
    <property type="entry name" value="Polycystic kidney disease 2"/>
    <property type="match status" value="1"/>
</dbReference>
<dbReference type="FunFam" id="2.60.60.20:FF:000008">
    <property type="entry name" value="Polycystic kidney disease 1-like 2, isoform CRA_a"/>
    <property type="match status" value="1"/>
</dbReference>
<dbReference type="SMART" id="SM00308">
    <property type="entry name" value="LH2"/>
    <property type="match status" value="1"/>
</dbReference>
<dbReference type="PANTHER" id="PTHR10877">
    <property type="entry name" value="POLYCYSTIN FAMILY MEMBER"/>
    <property type="match status" value="1"/>
</dbReference>
<dbReference type="InterPro" id="IPR046338">
    <property type="entry name" value="GAIN_dom_sf"/>
</dbReference>
<feature type="transmembrane region" description="Helical" evidence="14">
    <location>
        <begin position="1807"/>
        <end position="1830"/>
    </location>
</feature>
<dbReference type="CDD" id="cd22831">
    <property type="entry name" value="Gal_Rha_Lectin_PKD1L2"/>
    <property type="match status" value="1"/>
</dbReference>
<dbReference type="PROSITE" id="PS50221">
    <property type="entry name" value="GAIN_B"/>
    <property type="match status" value="1"/>
</dbReference>
<feature type="domain" description="GAIN-B" evidence="18">
    <location>
        <begin position="686"/>
        <end position="844"/>
    </location>
</feature>
<organism evidence="20 21">
    <name type="scientific">Triplophysa rosa</name>
    <name type="common">Cave loach</name>
    <dbReference type="NCBI Taxonomy" id="992332"/>
    <lineage>
        <taxon>Eukaryota</taxon>
        <taxon>Metazoa</taxon>
        <taxon>Chordata</taxon>
        <taxon>Craniata</taxon>
        <taxon>Vertebrata</taxon>
        <taxon>Euteleostomi</taxon>
        <taxon>Actinopterygii</taxon>
        <taxon>Neopterygii</taxon>
        <taxon>Teleostei</taxon>
        <taxon>Ostariophysi</taxon>
        <taxon>Cypriniformes</taxon>
        <taxon>Nemacheilidae</taxon>
        <taxon>Triplophysa</taxon>
    </lineage>
</organism>
<comment type="caution">
    <text evidence="12">Lacks conserved residue(s) required for the propagation of feature annotation.</text>
</comment>
<evidence type="ECO:0000256" key="13">
    <source>
        <dbReference type="SAM" id="MobiDB-lite"/>
    </source>
</evidence>
<dbReference type="Gene3D" id="2.60.220.50">
    <property type="match status" value="1"/>
</dbReference>
<evidence type="ECO:0000256" key="14">
    <source>
        <dbReference type="SAM" id="Phobius"/>
    </source>
</evidence>
<feature type="compositionally biased region" description="Basic residues" evidence="13">
    <location>
        <begin position="1134"/>
        <end position="1148"/>
    </location>
</feature>
<dbReference type="InterPro" id="IPR051223">
    <property type="entry name" value="Polycystin"/>
</dbReference>
<dbReference type="Gene3D" id="3.10.100.10">
    <property type="entry name" value="Mannose-Binding Protein A, subunit A"/>
    <property type="match status" value="1"/>
</dbReference>
<dbReference type="Gene3D" id="1.10.287.70">
    <property type="match status" value="1"/>
</dbReference>
<dbReference type="Pfam" id="PF01477">
    <property type="entry name" value="PLAT"/>
    <property type="match status" value="1"/>
</dbReference>
<dbReference type="InterPro" id="IPR036392">
    <property type="entry name" value="PLAT/LH2_dom_sf"/>
</dbReference>
<evidence type="ECO:0000256" key="3">
    <source>
        <dbReference type="ARBA" id="ARBA00022692"/>
    </source>
</evidence>
<evidence type="ECO:0000256" key="10">
    <source>
        <dbReference type="ARBA" id="ARBA00023180"/>
    </source>
</evidence>
<comment type="caution">
    <text evidence="20">The sequence shown here is derived from an EMBL/GenBank/DDBJ whole genome shotgun (WGS) entry which is preliminary data.</text>
</comment>
<keyword evidence="4 15" id="KW-0732">Signal</keyword>
<accession>A0A9W7X545</accession>
<dbReference type="CDD" id="cd01752">
    <property type="entry name" value="PLAT_polycystin"/>
    <property type="match status" value="1"/>
</dbReference>
<keyword evidence="21" id="KW-1185">Reference proteome</keyword>
<dbReference type="GO" id="GO:0005262">
    <property type="term" value="F:calcium channel activity"/>
    <property type="evidence" value="ECO:0007669"/>
    <property type="project" value="TreeGrafter"/>
</dbReference>
<dbReference type="GO" id="GO:0005509">
    <property type="term" value="F:calcium ion binding"/>
    <property type="evidence" value="ECO:0007669"/>
    <property type="project" value="InterPro"/>
</dbReference>
<dbReference type="SUPFAM" id="SSF56436">
    <property type="entry name" value="C-type lectin-like"/>
    <property type="match status" value="1"/>
</dbReference>
<dbReference type="Proteomes" id="UP001059041">
    <property type="component" value="Linkage Group LG1"/>
</dbReference>
<keyword evidence="6" id="KW-0677">Repeat</keyword>
<dbReference type="InterPro" id="IPR003915">
    <property type="entry name" value="PKD_2"/>
</dbReference>
<keyword evidence="5" id="KW-0430">Lectin</keyword>
<feature type="transmembrane region" description="Helical" evidence="14">
    <location>
        <begin position="1435"/>
        <end position="1456"/>
    </location>
</feature>
<dbReference type="SMART" id="SM00034">
    <property type="entry name" value="CLECT"/>
    <property type="match status" value="1"/>
</dbReference>
<dbReference type="PROSITE" id="PS50041">
    <property type="entry name" value="C_TYPE_LECTIN_2"/>
    <property type="match status" value="1"/>
</dbReference>
<feature type="transmembrane region" description="Helical" evidence="14">
    <location>
        <begin position="1717"/>
        <end position="1734"/>
    </location>
</feature>
<feature type="signal peptide" evidence="15">
    <location>
        <begin position="1"/>
        <end position="19"/>
    </location>
</feature>
<evidence type="ECO:0000256" key="12">
    <source>
        <dbReference type="PROSITE-ProRule" id="PRU00152"/>
    </source>
</evidence>
<feature type="region of interest" description="Disordered" evidence="13">
    <location>
        <begin position="1134"/>
        <end position="1159"/>
    </location>
</feature>
<dbReference type="PROSITE" id="PS50095">
    <property type="entry name" value="PLAT"/>
    <property type="match status" value="1"/>
</dbReference>
<feature type="chain" id="PRO_5040782579" evidence="15">
    <location>
        <begin position="20"/>
        <end position="1941"/>
    </location>
</feature>
<dbReference type="SMART" id="SM00303">
    <property type="entry name" value="GPS"/>
    <property type="match status" value="1"/>
</dbReference>
<evidence type="ECO:0000256" key="11">
    <source>
        <dbReference type="PIRSR" id="PIRSR603915-2"/>
    </source>
</evidence>
<feature type="region of interest" description="Disordered" evidence="13">
    <location>
        <begin position="269"/>
        <end position="288"/>
    </location>
</feature>
<feature type="transmembrane region" description="Helical" evidence="14">
    <location>
        <begin position="858"/>
        <end position="878"/>
    </location>
</feature>
<feature type="transmembrane region" description="Helical" evidence="14">
    <location>
        <begin position="1767"/>
        <end position="1786"/>
    </location>
</feature>
<evidence type="ECO:0000256" key="7">
    <source>
        <dbReference type="ARBA" id="ARBA00022989"/>
    </source>
</evidence>
<feature type="transmembrane region" description="Helical" evidence="14">
    <location>
        <begin position="1066"/>
        <end position="1086"/>
    </location>
</feature>
<dbReference type="InterPro" id="IPR000203">
    <property type="entry name" value="GPS"/>
</dbReference>
<evidence type="ECO:0000313" key="21">
    <source>
        <dbReference type="Proteomes" id="UP001059041"/>
    </source>
</evidence>
<dbReference type="InterPro" id="IPR057244">
    <property type="entry name" value="GAIN_B"/>
</dbReference>
<keyword evidence="9" id="KW-1015">Disulfide bond</keyword>
<evidence type="ECO:0000259" key="18">
    <source>
        <dbReference type="PROSITE" id="PS50221"/>
    </source>
</evidence>
<sequence length="1941" mass="219427">MGERLSTVLILIFFNIVQACGQAATGGHSCPEHQQSFQSSCYEFVGLQRSFLRAQAWCEWGGGHLAFIRNDETQQFLQKHMQPEQNWWIGLAPSFDNITLDTKGGIRWLDGSDVIYSNWISKPVLETGCGYISTDSNSHWKMTSDCNKEFYFVCEFELGRSLSCMNHSTFLRCDSDQVIEIQRSFYGRRTPHYCRNGISTSLTSSQEQCGWDSVLDLVSERCSGQQVCLAVTDASSFGEPCPTLGSYLVVEYNCKYTLQEKIRKTEKHKKEASSVIDRRSADDSEDDAFDDDVHIRHKRKSDDSKEKSCSYTLQSSTNATEIPSGVTITCLNCDTASVADKVKLSINNTDCDKVYWSIEDKSDLKDDCSNAGKKKMNLLKKGSKTTVDIETNKLRVVQEDYLVEAICKRKNQTFVFGSFTIRVDLLNLQSNPLLSITSDLLIEMKDTDQVTELREQLLSNICVALTNSSLKDRDVLMVANAIKNLVELEDEVNSDAQVKGGFILESISYSLASIDLSTANMSELRDAAQLIVESASHILQAFDSKREKNIATYLVNGLDAVQSFMLANKTADLEPAIITAPHISIYANRISPQYIQQAFTIPSINITSATFSLPNLGNNALANIIEPVDVRMTNFLIDPWLDGLTLNSHVSGFSLTTPDGQSIPVEGLPLEIEILLPRPQADLKSTVLDLSSYSTMAINITSQNATLVLKLEPSEELPLNLLLGYQDYPSDSNYVAKVTFPLEANSLVERYTWILKPSELAGDMGLYYLLVRPIVGPGVKSVNASVTITSITAQCIFWKEKKSEWSDSSCRVGPNTTASVTQCLCNHLTFFGSSFFVMPNTVDPSKSAELFSNFAQNPVVVCFIGAIFLAYILVAIWARRKDLQDKVKVKVTVLEDNDPFAEYRYLLKISTGHRIGASPSSRVVVTIQGTEGECEPHHLTDPEKPVFERGAVDLFLLTTPYSLGELQSISLWHDNSGDHPAWYVNSVMVQDMETGEKRHFLCSAWLAADIDECTIERTIPVATDADLKGFSNLFFMKTTTDFCDGHIWYSVVSRPPSSNFTRVQRISCCFSVLLCTMLTSIMFYGIPTDPSDQSMDMGHIELTWSQVMIGIQSSIIVFPVNLLIVGIFRHSRPREKKTKQKEKKKSKSQKTEKEKPFSSHLDQNNITAEFLIKDIQRIIYLFANAMRCSVPNLEKNPDKADINMLLSELHKLIEQQHSTHANDPSSVYWIYTPHLLKQLVNMEGEVRFLGPSGFSRPGSYSQVLLQVQNIKRLLEGHIYAGSFDQHPHISSTTKDKKKSCWNGFPWWFVYVGWLLVAGTSVVSGYFTMLYGLKYGKDRSINWIISIAMSFTESLFFTQPVKVICFAIFFALVVKNINSDDDLVDSLCKKKVTYSEGPDGLRIARRDCMRSYYKPPPPSDIEKIKRNLAKQRKARGLIVEILVFVGFLWMLLVVAYGQRDSNAYYLTQHIRQSFEQDVSESMNYNDVFYWANHTILRNLFGEYPGFITDGNSKRVGSARLRQVRVKRDSCKIAKPMRDSVPDCNAPYSWDDEDMGSYDPDWREPNSVNGSVDTVWSYQSQSALRGYPVWGDIALYRGGGYVVDLGADKENASSKLQYLFDSTWLDTFTRAIIVEFTVYNANVNLFCLVTLMLERTAVGAFQYRSVIQSVRVYQSTGGFQSFLIASQVFYFLFVCYYMFVQGKLMKTQKWAYFKNKWNLLDLFIIILSWTTLSAIIKRTVLGDRDITYYQNNKDQFPSFHDTALADTTLGYLLAFLVLMASVKLWHLLRLNPKLHLITASLQRAWKDMSSFIMVIAIVFVAYSLACNLIFGWKLYSYRSLPDAFKTIFNLQFGLFNYDEVMDSNPVLGALIITSCVIFLTFVILTLFVSVILEAFSEEQENHQPSEEQEYVDLIIMKFLGLFGIKCKKKEADDKECLLTDDTN</sequence>
<evidence type="ECO:0000256" key="9">
    <source>
        <dbReference type="ARBA" id="ARBA00023157"/>
    </source>
</evidence>
<gene>
    <name evidence="20" type="ORF">IRJ41_009597</name>
</gene>
<dbReference type="GO" id="GO:0030246">
    <property type="term" value="F:carbohydrate binding"/>
    <property type="evidence" value="ECO:0007669"/>
    <property type="project" value="UniProtKB-KW"/>
</dbReference>
<dbReference type="InterPro" id="IPR001304">
    <property type="entry name" value="C-type_lectin-like"/>
</dbReference>
<keyword evidence="3 14" id="KW-0812">Transmembrane</keyword>
<evidence type="ECO:0000259" key="17">
    <source>
        <dbReference type="PROSITE" id="PS50095"/>
    </source>
</evidence>
<dbReference type="InterPro" id="IPR000922">
    <property type="entry name" value="Lectin_gal-bd_dom"/>
</dbReference>
<dbReference type="PRINTS" id="PR01433">
    <property type="entry name" value="POLYCYSTIN2"/>
</dbReference>
<feature type="transmembrane region" description="Helical" evidence="14">
    <location>
        <begin position="1340"/>
        <end position="1373"/>
    </location>
</feature>
<dbReference type="InterPro" id="IPR042060">
    <property type="entry name" value="PLAT_polycystin1"/>
</dbReference>
<comment type="subcellular location">
    <subcellularLocation>
        <location evidence="1">Membrane</location>
        <topology evidence="1">Multi-pass membrane protein</topology>
    </subcellularLocation>
</comment>
<dbReference type="InterPro" id="IPR013122">
    <property type="entry name" value="PKD1_2_channel"/>
</dbReference>
<dbReference type="InterPro" id="IPR043159">
    <property type="entry name" value="Lectin_gal-bd_sf"/>
</dbReference>
<keyword evidence="7 14" id="KW-1133">Transmembrane helix</keyword>
<dbReference type="Gene3D" id="2.60.60.20">
    <property type="entry name" value="PLAT/LH2 domain"/>
    <property type="match status" value="1"/>
</dbReference>
<dbReference type="Pfam" id="PF01825">
    <property type="entry name" value="GPS"/>
    <property type="match status" value="1"/>
</dbReference>
<dbReference type="InterPro" id="IPR016186">
    <property type="entry name" value="C-type_lectin-like/link_sf"/>
</dbReference>
<dbReference type="PROSITE" id="PS51257">
    <property type="entry name" value="PROKAR_LIPOPROTEIN"/>
    <property type="match status" value="1"/>
</dbReference>
<dbReference type="SUPFAM" id="SSF49723">
    <property type="entry name" value="Lipase/lipooxygenase domain (PLAT/LH2 domain)"/>
    <property type="match status" value="1"/>
</dbReference>
<evidence type="ECO:0000256" key="15">
    <source>
        <dbReference type="SAM" id="SignalP"/>
    </source>
</evidence>
<dbReference type="CDD" id="cd00037">
    <property type="entry name" value="CLECT"/>
    <property type="match status" value="1"/>
</dbReference>
<reference evidence="20" key="1">
    <citation type="submission" date="2021-02" db="EMBL/GenBank/DDBJ databases">
        <title>Comparative genomics reveals that relaxation of natural selection precedes convergent phenotypic evolution of cavefish.</title>
        <authorList>
            <person name="Peng Z."/>
        </authorList>
    </citation>
    <scope>NUCLEOTIDE SEQUENCE</scope>
    <source>
        <tissue evidence="20">Muscle</tissue>
    </source>
</reference>
<evidence type="ECO:0000259" key="16">
    <source>
        <dbReference type="PROSITE" id="PS50041"/>
    </source>
</evidence>
<dbReference type="Gene3D" id="2.60.120.740">
    <property type="match status" value="1"/>
</dbReference>
<feature type="domain" description="SUEL-type lectin" evidence="19">
    <location>
        <begin position="163"/>
        <end position="255"/>
    </location>
</feature>
<dbReference type="Pfam" id="PF00059">
    <property type="entry name" value="Lectin_C"/>
    <property type="match status" value="1"/>
</dbReference>
<feature type="domain" description="PLAT" evidence="17">
    <location>
        <begin position="903"/>
        <end position="1020"/>
    </location>
</feature>
<feature type="transmembrane region" description="Helical" evidence="14">
    <location>
        <begin position="1864"/>
        <end position="1890"/>
    </location>
</feature>
<evidence type="ECO:0000256" key="8">
    <source>
        <dbReference type="ARBA" id="ARBA00023136"/>
    </source>
</evidence>
<dbReference type="PROSITE" id="PS50228">
    <property type="entry name" value="SUEL_LECTIN"/>
    <property type="match status" value="1"/>
</dbReference>
<evidence type="ECO:0000256" key="6">
    <source>
        <dbReference type="ARBA" id="ARBA00022737"/>
    </source>
</evidence>
<evidence type="ECO:0000256" key="1">
    <source>
        <dbReference type="ARBA" id="ARBA00004141"/>
    </source>
</evidence>
<dbReference type="EMBL" id="JAFHDT010000001">
    <property type="protein sequence ID" value="KAI7814178.1"/>
    <property type="molecule type" value="Genomic_DNA"/>
</dbReference>
<dbReference type="PANTHER" id="PTHR10877:SF134">
    <property type="entry name" value="POLYCYSTIN-1-LIKE PROTEIN 2"/>
    <property type="match status" value="1"/>
</dbReference>
<feature type="transmembrane region" description="Helical" evidence="14">
    <location>
        <begin position="1677"/>
        <end position="1697"/>
    </location>
</feature>
<evidence type="ECO:0000259" key="19">
    <source>
        <dbReference type="PROSITE" id="PS50228"/>
    </source>
</evidence>
<proteinExistence type="inferred from homology"/>
<feature type="transmembrane region" description="Helical" evidence="14">
    <location>
        <begin position="1106"/>
        <end position="1128"/>
    </location>
</feature>
<dbReference type="InterPro" id="IPR046791">
    <property type="entry name" value="Polycystin_dom"/>
</dbReference>
<protein>
    <submittedName>
        <fullName evidence="20">Polycystic kidney disease protein 1-like 2</fullName>
    </submittedName>
</protein>
<keyword evidence="10" id="KW-0325">Glycoprotein</keyword>
<dbReference type="Pfam" id="PF08016">
    <property type="entry name" value="PKD_channel"/>
    <property type="match status" value="1"/>
</dbReference>
<comment type="similarity">
    <text evidence="2">Belongs to the polycystin family.</text>
</comment>
<feature type="domain" description="C-type lectin" evidence="16">
    <location>
        <begin position="37"/>
        <end position="155"/>
    </location>
</feature>